<proteinExistence type="predicted"/>
<reference evidence="1 2" key="1">
    <citation type="submission" date="2019-03" db="EMBL/GenBank/DDBJ databases">
        <title>Single cell metagenomics reveals metabolic interactions within the superorganism composed of flagellate Streblomastix strix and complex community of Bacteroidetes bacteria on its surface.</title>
        <authorList>
            <person name="Treitli S.C."/>
            <person name="Kolisko M."/>
            <person name="Husnik F."/>
            <person name="Keeling P."/>
            <person name="Hampl V."/>
        </authorList>
    </citation>
    <scope>NUCLEOTIDE SEQUENCE [LARGE SCALE GENOMIC DNA]</scope>
    <source>
        <strain evidence="1">ST1C</strain>
    </source>
</reference>
<name>A0A5J4S907_9EUKA</name>
<evidence type="ECO:0000313" key="2">
    <source>
        <dbReference type="Proteomes" id="UP000324800"/>
    </source>
</evidence>
<feature type="non-terminal residue" evidence="1">
    <location>
        <position position="1"/>
    </location>
</feature>
<sequence>ERIGKEAGNDGNEGIGVGLTEEGLLSDGRFNQNEGYEAGGSYDGVNAIETDDLVGSAYEGSFGEEEVQGGELIRPNRLVQQKNKIKKMQQLEF</sequence>
<dbReference type="Proteomes" id="UP000324800">
    <property type="component" value="Unassembled WGS sequence"/>
</dbReference>
<protein>
    <submittedName>
        <fullName evidence="1">Uncharacterized protein</fullName>
    </submittedName>
</protein>
<accession>A0A5J4S907</accession>
<dbReference type="AlphaFoldDB" id="A0A5J4S907"/>
<organism evidence="1 2">
    <name type="scientific">Streblomastix strix</name>
    <dbReference type="NCBI Taxonomy" id="222440"/>
    <lineage>
        <taxon>Eukaryota</taxon>
        <taxon>Metamonada</taxon>
        <taxon>Preaxostyla</taxon>
        <taxon>Oxymonadida</taxon>
        <taxon>Streblomastigidae</taxon>
        <taxon>Streblomastix</taxon>
    </lineage>
</organism>
<gene>
    <name evidence="1" type="ORF">EZS28_052376</name>
</gene>
<comment type="caution">
    <text evidence="1">The sequence shown here is derived from an EMBL/GenBank/DDBJ whole genome shotgun (WGS) entry which is preliminary data.</text>
</comment>
<evidence type="ECO:0000313" key="1">
    <source>
        <dbReference type="EMBL" id="KAA6342624.1"/>
    </source>
</evidence>
<dbReference type="EMBL" id="SNRW01040617">
    <property type="protein sequence ID" value="KAA6342624.1"/>
    <property type="molecule type" value="Genomic_DNA"/>
</dbReference>